<keyword evidence="1" id="KW-0315">Glutamine amidotransferase</keyword>
<evidence type="ECO:0000313" key="4">
    <source>
        <dbReference type="Proteomes" id="UP000642920"/>
    </source>
</evidence>
<dbReference type="GO" id="GO:0005829">
    <property type="term" value="C:cytosol"/>
    <property type="evidence" value="ECO:0007669"/>
    <property type="project" value="TreeGrafter"/>
</dbReference>
<dbReference type="InterPro" id="IPR029062">
    <property type="entry name" value="Class_I_gatase-like"/>
</dbReference>
<dbReference type="AlphaFoldDB" id="A0A937AJF3"/>
<feature type="domain" description="Glutamine amidotransferase" evidence="2">
    <location>
        <begin position="3"/>
        <end position="184"/>
    </location>
</feature>
<dbReference type="PANTHER" id="PTHR43418:SF4">
    <property type="entry name" value="MULTIFUNCTIONAL TRYPTOPHAN BIOSYNTHESIS PROTEIN"/>
    <property type="match status" value="1"/>
</dbReference>
<dbReference type="GO" id="GO:0000162">
    <property type="term" value="P:L-tryptophan biosynthetic process"/>
    <property type="evidence" value="ECO:0007669"/>
    <property type="project" value="TreeGrafter"/>
</dbReference>
<organism evidence="3 4">
    <name type="scientific">Marivirga atlantica</name>
    <dbReference type="NCBI Taxonomy" id="1548457"/>
    <lineage>
        <taxon>Bacteria</taxon>
        <taxon>Pseudomonadati</taxon>
        <taxon>Bacteroidota</taxon>
        <taxon>Cytophagia</taxon>
        <taxon>Cytophagales</taxon>
        <taxon>Marivirgaceae</taxon>
        <taxon>Marivirga</taxon>
    </lineage>
</organism>
<dbReference type="Pfam" id="PF00117">
    <property type="entry name" value="GATase"/>
    <property type="match status" value="1"/>
</dbReference>
<dbReference type="InterPro" id="IPR006221">
    <property type="entry name" value="TrpG/PapA_dom"/>
</dbReference>
<dbReference type="GO" id="GO:0004049">
    <property type="term" value="F:anthranilate synthase activity"/>
    <property type="evidence" value="ECO:0007669"/>
    <property type="project" value="TreeGrafter"/>
</dbReference>
<name>A0A937AJF3_9BACT</name>
<dbReference type="PRINTS" id="PR00099">
    <property type="entry name" value="CPSGATASE"/>
</dbReference>
<dbReference type="Gene3D" id="3.40.50.880">
    <property type="match status" value="1"/>
</dbReference>
<gene>
    <name evidence="3" type="ORF">JKP34_01035</name>
</gene>
<dbReference type="RefSeq" id="WP_201916804.1">
    <property type="nucleotide sequence ID" value="NZ_JAERQG010000001.1"/>
</dbReference>
<dbReference type="PRINTS" id="PR00097">
    <property type="entry name" value="ANTSNTHASEII"/>
</dbReference>
<dbReference type="PANTHER" id="PTHR43418">
    <property type="entry name" value="MULTIFUNCTIONAL TRYPTOPHAN BIOSYNTHESIS PROTEIN-RELATED"/>
    <property type="match status" value="1"/>
</dbReference>
<keyword evidence="4" id="KW-1185">Reference proteome</keyword>
<dbReference type="CDD" id="cd01743">
    <property type="entry name" value="GATase1_Anthranilate_Synthase"/>
    <property type="match status" value="1"/>
</dbReference>
<dbReference type="InterPro" id="IPR050472">
    <property type="entry name" value="Anth_synth/Amidotransfase"/>
</dbReference>
<dbReference type="PROSITE" id="PS51273">
    <property type="entry name" value="GATASE_TYPE_1"/>
    <property type="match status" value="1"/>
</dbReference>
<accession>A0A937AJF3</accession>
<evidence type="ECO:0000256" key="1">
    <source>
        <dbReference type="ARBA" id="ARBA00022962"/>
    </source>
</evidence>
<dbReference type="PRINTS" id="PR00096">
    <property type="entry name" value="GATASE"/>
</dbReference>
<sequence length="196" mass="22048">MLLIIDNYDSFTFNLVDYFEQLGEECVVVKNDTSIADIPDLDFKALVLSPGPGKPDEAGYLLDYIKHYKNKLPILGICLGHQAIAQHFGYEVHKAIKPMHGKISNVFSILSDRIFDKLPSTWQVVRYHSLVVSCAGEGELIALAETAEGENMMLKHKELAIYGIQYHPEAALTQHGLLILENWLRLVEREVAIELA</sequence>
<proteinExistence type="predicted"/>
<evidence type="ECO:0000259" key="2">
    <source>
        <dbReference type="Pfam" id="PF00117"/>
    </source>
</evidence>
<dbReference type="InterPro" id="IPR017926">
    <property type="entry name" value="GATASE"/>
</dbReference>
<dbReference type="NCBIfam" id="TIGR00566">
    <property type="entry name" value="trpG_papA"/>
    <property type="match status" value="1"/>
</dbReference>
<reference evidence="3" key="1">
    <citation type="submission" date="2021-01" db="EMBL/GenBank/DDBJ databases">
        <title>Marivirga sp. nov., isolated from intertidal surface sediments.</title>
        <authorList>
            <person name="Zhang M."/>
        </authorList>
    </citation>
    <scope>NUCLEOTIDE SEQUENCE</scope>
    <source>
        <strain evidence="3">SM1354</strain>
    </source>
</reference>
<comment type="caution">
    <text evidence="3">The sequence shown here is derived from an EMBL/GenBank/DDBJ whole genome shotgun (WGS) entry which is preliminary data.</text>
</comment>
<dbReference type="FunFam" id="3.40.50.880:FF:000003">
    <property type="entry name" value="Anthranilate synthase component II"/>
    <property type="match status" value="1"/>
</dbReference>
<dbReference type="Proteomes" id="UP000642920">
    <property type="component" value="Unassembled WGS sequence"/>
</dbReference>
<dbReference type="EMBL" id="JAERQG010000001">
    <property type="protein sequence ID" value="MBL0763812.1"/>
    <property type="molecule type" value="Genomic_DNA"/>
</dbReference>
<protein>
    <submittedName>
        <fullName evidence="3">Aminodeoxychorismate/anthranilate synthase component II</fullName>
    </submittedName>
</protein>
<dbReference type="SUPFAM" id="SSF52317">
    <property type="entry name" value="Class I glutamine amidotransferase-like"/>
    <property type="match status" value="1"/>
</dbReference>
<evidence type="ECO:0000313" key="3">
    <source>
        <dbReference type="EMBL" id="MBL0763812.1"/>
    </source>
</evidence>